<sequence length="145" mass="16215">MGMRRKAREAAMQFLFQEDHGVASEFSPATLAGRFDTFCELYQVGKKSRGYALHLIEQTLTHQGEIDDYIRAAAKNWRLERLACTDRNLLRLCVGELLYGEDVPSQVAINEAVEIAKRYGSGDSPAFVNGILDTVQKTIAEKCLS</sequence>
<dbReference type="InterPro" id="IPR006027">
    <property type="entry name" value="NusB_RsmB_TIM44"/>
</dbReference>
<evidence type="ECO:0000313" key="6">
    <source>
        <dbReference type="EMBL" id="CAD7238511.1"/>
    </source>
</evidence>
<dbReference type="InterPro" id="IPR035926">
    <property type="entry name" value="NusB-like_sf"/>
</dbReference>
<dbReference type="PANTHER" id="PTHR11078">
    <property type="entry name" value="N UTILIZATION SUBSTANCE PROTEIN B-RELATED"/>
    <property type="match status" value="1"/>
</dbReference>
<reference evidence="6" key="1">
    <citation type="submission" date="2020-11" db="EMBL/GenBank/DDBJ databases">
        <authorList>
            <person name="Tran Van P."/>
        </authorList>
    </citation>
    <scope>NUCLEOTIDE SEQUENCE</scope>
</reference>
<dbReference type="GO" id="GO:0006353">
    <property type="term" value="P:DNA-templated transcription termination"/>
    <property type="evidence" value="ECO:0007669"/>
    <property type="project" value="InterPro"/>
</dbReference>
<dbReference type="Gene3D" id="1.10.940.10">
    <property type="entry name" value="NusB-like"/>
    <property type="match status" value="1"/>
</dbReference>
<dbReference type="GO" id="GO:0005829">
    <property type="term" value="C:cytosol"/>
    <property type="evidence" value="ECO:0007669"/>
    <property type="project" value="TreeGrafter"/>
</dbReference>
<evidence type="ECO:0000256" key="2">
    <source>
        <dbReference type="ARBA" id="ARBA00022814"/>
    </source>
</evidence>
<dbReference type="OrthoDB" id="10065355at2759"/>
<evidence type="ECO:0000256" key="5">
    <source>
        <dbReference type="ARBA" id="ARBA00023163"/>
    </source>
</evidence>
<proteinExistence type="inferred from homology"/>
<evidence type="ECO:0000256" key="1">
    <source>
        <dbReference type="ARBA" id="ARBA00005952"/>
    </source>
</evidence>
<organism evidence="6">
    <name type="scientific">Cyprideis torosa</name>
    <dbReference type="NCBI Taxonomy" id="163714"/>
    <lineage>
        <taxon>Eukaryota</taxon>
        <taxon>Metazoa</taxon>
        <taxon>Ecdysozoa</taxon>
        <taxon>Arthropoda</taxon>
        <taxon>Crustacea</taxon>
        <taxon>Oligostraca</taxon>
        <taxon>Ostracoda</taxon>
        <taxon>Podocopa</taxon>
        <taxon>Podocopida</taxon>
        <taxon>Cytherocopina</taxon>
        <taxon>Cytheroidea</taxon>
        <taxon>Cytherideidae</taxon>
        <taxon>Cyprideis</taxon>
    </lineage>
</organism>
<dbReference type="AlphaFoldDB" id="A0A7R8WUP3"/>
<dbReference type="NCBIfam" id="TIGR01951">
    <property type="entry name" value="nusB"/>
    <property type="match status" value="1"/>
</dbReference>
<evidence type="ECO:0000256" key="3">
    <source>
        <dbReference type="ARBA" id="ARBA00022884"/>
    </source>
</evidence>
<dbReference type="GO" id="GO:0031564">
    <property type="term" value="P:transcription antitermination"/>
    <property type="evidence" value="ECO:0007669"/>
    <property type="project" value="UniProtKB-KW"/>
</dbReference>
<evidence type="ECO:0000256" key="4">
    <source>
        <dbReference type="ARBA" id="ARBA00023015"/>
    </source>
</evidence>
<dbReference type="Pfam" id="PF01029">
    <property type="entry name" value="NusB"/>
    <property type="match status" value="1"/>
</dbReference>
<protein>
    <submittedName>
        <fullName evidence="6">Uncharacterized protein</fullName>
    </submittedName>
</protein>
<gene>
    <name evidence="6" type="ORF">CTOB1V02_LOCUS16326</name>
</gene>
<dbReference type="InterPro" id="IPR011605">
    <property type="entry name" value="NusB_fam"/>
</dbReference>
<dbReference type="SUPFAM" id="SSF48013">
    <property type="entry name" value="NusB-like"/>
    <property type="match status" value="1"/>
</dbReference>
<dbReference type="CDD" id="cd00619">
    <property type="entry name" value="Terminator_NusB"/>
    <property type="match status" value="1"/>
</dbReference>
<dbReference type="HAMAP" id="MF_00073">
    <property type="entry name" value="NusB"/>
    <property type="match status" value="1"/>
</dbReference>
<keyword evidence="4" id="KW-0805">Transcription regulation</keyword>
<name>A0A7R8WUP3_9CRUS</name>
<comment type="similarity">
    <text evidence="1">Belongs to the NusB family.</text>
</comment>
<dbReference type="PANTHER" id="PTHR11078:SF3">
    <property type="entry name" value="ANTITERMINATION NUSB DOMAIN-CONTAINING PROTEIN"/>
    <property type="match status" value="1"/>
</dbReference>
<keyword evidence="2" id="KW-0889">Transcription antitermination</keyword>
<keyword evidence="3" id="KW-0694">RNA-binding</keyword>
<keyword evidence="5" id="KW-0804">Transcription</keyword>
<accession>A0A7R8WUP3</accession>
<dbReference type="GO" id="GO:0003723">
    <property type="term" value="F:RNA binding"/>
    <property type="evidence" value="ECO:0007669"/>
    <property type="project" value="UniProtKB-KW"/>
</dbReference>
<dbReference type="EMBL" id="OB702844">
    <property type="protein sequence ID" value="CAD7238511.1"/>
    <property type="molecule type" value="Genomic_DNA"/>
</dbReference>